<reference evidence="7 8" key="1">
    <citation type="journal article" date="2024" name="BMC Genomics">
        <title>Genome assembly of redclaw crayfish (Cherax quadricarinatus) provides insights into its immune adaptation and hypoxia tolerance.</title>
        <authorList>
            <person name="Liu Z."/>
            <person name="Zheng J."/>
            <person name="Li H."/>
            <person name="Fang K."/>
            <person name="Wang S."/>
            <person name="He J."/>
            <person name="Zhou D."/>
            <person name="Weng S."/>
            <person name="Chi M."/>
            <person name="Gu Z."/>
            <person name="He J."/>
            <person name="Li F."/>
            <person name="Wang M."/>
        </authorList>
    </citation>
    <scope>NUCLEOTIDE SEQUENCE [LARGE SCALE GENOMIC DNA]</scope>
    <source>
        <strain evidence="7">ZL_2023a</strain>
    </source>
</reference>
<proteinExistence type="predicted"/>
<dbReference type="Gene3D" id="2.60.40.60">
    <property type="entry name" value="Cadherins"/>
    <property type="match status" value="3"/>
</dbReference>
<name>A0AAW0YFB4_CHEQU</name>
<dbReference type="FunFam" id="2.60.40.60:FF:000104">
    <property type="entry name" value="cadherin-23 isoform X1"/>
    <property type="match status" value="1"/>
</dbReference>
<evidence type="ECO:0000256" key="2">
    <source>
        <dbReference type="ARBA" id="ARBA00022737"/>
    </source>
</evidence>
<dbReference type="InterPro" id="IPR015919">
    <property type="entry name" value="Cadherin-like_sf"/>
</dbReference>
<comment type="subcellular location">
    <subcellularLocation>
        <location evidence="1">Membrane</location>
    </subcellularLocation>
</comment>
<feature type="domain" description="Cadherin" evidence="6">
    <location>
        <begin position="2"/>
        <end position="82"/>
    </location>
</feature>
<dbReference type="SUPFAM" id="SSF49313">
    <property type="entry name" value="Cadherin-like"/>
    <property type="match status" value="3"/>
</dbReference>
<dbReference type="PANTHER" id="PTHR24027">
    <property type="entry name" value="CADHERIN-23"/>
    <property type="match status" value="1"/>
</dbReference>
<evidence type="ECO:0000259" key="6">
    <source>
        <dbReference type="PROSITE" id="PS50268"/>
    </source>
</evidence>
<keyword evidence="2" id="KW-0677">Repeat</keyword>
<evidence type="ECO:0000313" key="8">
    <source>
        <dbReference type="Proteomes" id="UP001445076"/>
    </source>
</evidence>
<keyword evidence="3 5" id="KW-0106">Calcium</keyword>
<evidence type="ECO:0000256" key="3">
    <source>
        <dbReference type="ARBA" id="ARBA00022837"/>
    </source>
</evidence>
<dbReference type="SMART" id="SM00112">
    <property type="entry name" value="CA"/>
    <property type="match status" value="3"/>
</dbReference>
<dbReference type="GO" id="GO:0005509">
    <property type="term" value="F:calcium ion binding"/>
    <property type="evidence" value="ECO:0007669"/>
    <property type="project" value="UniProtKB-UniRule"/>
</dbReference>
<dbReference type="GO" id="GO:0045296">
    <property type="term" value="F:cadherin binding"/>
    <property type="evidence" value="ECO:0007669"/>
    <property type="project" value="TreeGrafter"/>
</dbReference>
<dbReference type="PROSITE" id="PS50268">
    <property type="entry name" value="CADHERIN_2"/>
    <property type="match status" value="3"/>
</dbReference>
<dbReference type="GO" id="GO:0031175">
    <property type="term" value="P:neuron projection development"/>
    <property type="evidence" value="ECO:0007669"/>
    <property type="project" value="TreeGrafter"/>
</dbReference>
<evidence type="ECO:0000256" key="1">
    <source>
        <dbReference type="ARBA" id="ARBA00004370"/>
    </source>
</evidence>
<feature type="non-terminal residue" evidence="7">
    <location>
        <position position="299"/>
    </location>
</feature>
<dbReference type="GO" id="GO:0016342">
    <property type="term" value="C:catenin complex"/>
    <property type="evidence" value="ECO:0007669"/>
    <property type="project" value="TreeGrafter"/>
</dbReference>
<dbReference type="PRINTS" id="PR00205">
    <property type="entry name" value="CADHERIN"/>
</dbReference>
<organism evidence="7 8">
    <name type="scientific">Cherax quadricarinatus</name>
    <name type="common">Australian red claw crayfish</name>
    <dbReference type="NCBI Taxonomy" id="27406"/>
    <lineage>
        <taxon>Eukaryota</taxon>
        <taxon>Metazoa</taxon>
        <taxon>Ecdysozoa</taxon>
        <taxon>Arthropoda</taxon>
        <taxon>Crustacea</taxon>
        <taxon>Multicrustacea</taxon>
        <taxon>Malacostraca</taxon>
        <taxon>Eumalacostraca</taxon>
        <taxon>Eucarida</taxon>
        <taxon>Decapoda</taxon>
        <taxon>Pleocyemata</taxon>
        <taxon>Astacidea</taxon>
        <taxon>Parastacoidea</taxon>
        <taxon>Parastacidae</taxon>
        <taxon>Cherax</taxon>
    </lineage>
</organism>
<keyword evidence="8" id="KW-1185">Reference proteome</keyword>
<dbReference type="AlphaFoldDB" id="A0AAW0YFB4"/>
<feature type="domain" description="Cadherin" evidence="6">
    <location>
        <begin position="199"/>
        <end position="299"/>
    </location>
</feature>
<evidence type="ECO:0000256" key="5">
    <source>
        <dbReference type="PROSITE-ProRule" id="PRU00043"/>
    </source>
</evidence>
<feature type="domain" description="Cadherin" evidence="6">
    <location>
        <begin position="83"/>
        <end position="198"/>
    </location>
</feature>
<gene>
    <name evidence="7" type="ORF">OTU49_014876</name>
</gene>
<dbReference type="GO" id="GO:0008013">
    <property type="term" value="F:beta-catenin binding"/>
    <property type="evidence" value="ECO:0007669"/>
    <property type="project" value="TreeGrafter"/>
</dbReference>
<comment type="caution">
    <text evidence="7">The sequence shown here is derived from an EMBL/GenBank/DDBJ whole genome shotgun (WGS) entry which is preliminary data.</text>
</comment>
<dbReference type="EMBL" id="JARKIK010000007">
    <property type="protein sequence ID" value="KAK8750511.1"/>
    <property type="molecule type" value="Genomic_DNA"/>
</dbReference>
<protein>
    <recommendedName>
        <fullName evidence="6">Cadherin domain-containing protein</fullName>
    </recommendedName>
</protein>
<dbReference type="InterPro" id="IPR002126">
    <property type="entry name" value="Cadherin-like_dom"/>
</dbReference>
<dbReference type="GO" id="GO:0016477">
    <property type="term" value="P:cell migration"/>
    <property type="evidence" value="ECO:0007669"/>
    <property type="project" value="TreeGrafter"/>
</dbReference>
<evidence type="ECO:0000256" key="4">
    <source>
        <dbReference type="ARBA" id="ARBA00023136"/>
    </source>
</evidence>
<keyword evidence="4" id="KW-0472">Membrane</keyword>
<evidence type="ECO:0000313" key="7">
    <source>
        <dbReference type="EMBL" id="KAK8750511.1"/>
    </source>
</evidence>
<accession>A0AAW0YFB4</accession>
<dbReference type="Pfam" id="PF00028">
    <property type="entry name" value="Cadherin"/>
    <property type="match status" value="2"/>
</dbReference>
<dbReference type="CDD" id="cd11304">
    <property type="entry name" value="Cadherin_repeat"/>
    <property type="match status" value="2"/>
</dbReference>
<dbReference type="GO" id="GO:0007156">
    <property type="term" value="P:homophilic cell adhesion via plasma membrane adhesion molecules"/>
    <property type="evidence" value="ECO:0007669"/>
    <property type="project" value="InterPro"/>
</dbReference>
<dbReference type="Proteomes" id="UP001445076">
    <property type="component" value="Unassembled WGS sequence"/>
</dbReference>
<sequence length="299" mass="32968">MEGTNAVLTYSVEKNVIDEHTGQPIFTIDAHTGRISTALCCLDRERTPFYAIQVVASDGGGLKGTGTVLVTVGDENDVSPKFSRPEWLLTVHESVHLNTTLAFLTLDDPDITNNFVFRILADSGYGWERFRLVGSDQGSGALQAVKSLDYEDPIQRQGFRFKVQVSDKAAGRWEEEEHMDTTWVVVALLDDNDNAPDLSTHTSHLTLSEDTPIGHSLATFTATDKDQEGKDEVRYTIDPSSDPFRLFAVDSTGQVHLRRQLDREAAERHVVHILAVDSGVPARTSTATLLLTVTDVNDN</sequence>
<dbReference type="InterPro" id="IPR039808">
    <property type="entry name" value="Cadherin"/>
</dbReference>
<dbReference type="PANTHER" id="PTHR24027:SF438">
    <property type="entry name" value="CADHERIN 23"/>
    <property type="match status" value="1"/>
</dbReference>